<feature type="region of interest" description="Disordered" evidence="3">
    <location>
        <begin position="170"/>
        <end position="235"/>
    </location>
</feature>
<feature type="compositionally biased region" description="Polar residues" evidence="3">
    <location>
        <begin position="318"/>
        <end position="327"/>
    </location>
</feature>
<feature type="compositionally biased region" description="Pro residues" evidence="3">
    <location>
        <begin position="375"/>
        <end position="421"/>
    </location>
</feature>
<dbReference type="InterPro" id="IPR042201">
    <property type="entry name" value="FH2_Formin_sf"/>
</dbReference>
<feature type="transmembrane region" description="Helical" evidence="4">
    <location>
        <begin position="242"/>
        <end position="265"/>
    </location>
</feature>
<organism evidence="6 7">
    <name type="scientific">Cinnamomum micranthum f. kanehirae</name>
    <dbReference type="NCBI Taxonomy" id="337451"/>
    <lineage>
        <taxon>Eukaryota</taxon>
        <taxon>Viridiplantae</taxon>
        <taxon>Streptophyta</taxon>
        <taxon>Embryophyta</taxon>
        <taxon>Tracheophyta</taxon>
        <taxon>Spermatophyta</taxon>
        <taxon>Magnoliopsida</taxon>
        <taxon>Magnoliidae</taxon>
        <taxon>Laurales</taxon>
        <taxon>Lauraceae</taxon>
        <taxon>Cinnamomum</taxon>
    </lineage>
</organism>
<dbReference type="InterPro" id="IPR027643">
    <property type="entry name" value="Formin-like_plant"/>
</dbReference>
<comment type="caution">
    <text evidence="6">The sequence shown here is derived from an EMBL/GenBank/DDBJ whole genome shotgun (WGS) entry which is preliminary data.</text>
</comment>
<dbReference type="SMART" id="SM00498">
    <property type="entry name" value="FH2"/>
    <property type="match status" value="1"/>
</dbReference>
<evidence type="ECO:0000313" key="7">
    <source>
        <dbReference type="Proteomes" id="UP000283530"/>
    </source>
</evidence>
<dbReference type="OrthoDB" id="1668162at2759"/>
<keyword evidence="4" id="KW-0472">Membrane</keyword>
<keyword evidence="4" id="KW-1133">Transmembrane helix</keyword>
<reference evidence="6 7" key="1">
    <citation type="journal article" date="2019" name="Nat. Plants">
        <title>Stout camphor tree genome fills gaps in understanding of flowering plant genome evolution.</title>
        <authorList>
            <person name="Chaw S.M."/>
            <person name="Liu Y.C."/>
            <person name="Wu Y.W."/>
            <person name="Wang H.Y."/>
            <person name="Lin C.I."/>
            <person name="Wu C.S."/>
            <person name="Ke H.M."/>
            <person name="Chang L.Y."/>
            <person name="Hsu C.Y."/>
            <person name="Yang H.T."/>
            <person name="Sudianto E."/>
            <person name="Hsu M.H."/>
            <person name="Wu K.P."/>
            <person name="Wang L.N."/>
            <person name="Leebens-Mack J.H."/>
            <person name="Tsai I.J."/>
        </authorList>
    </citation>
    <scope>NUCLEOTIDE SEQUENCE [LARGE SCALE GENOMIC DNA]</scope>
    <source>
        <strain evidence="7">cv. Chaw 1501</strain>
        <tissue evidence="6">Young leaves</tissue>
    </source>
</reference>
<keyword evidence="4" id="KW-0812">Transmembrane</keyword>
<dbReference type="GO" id="GO:0051015">
    <property type="term" value="F:actin filament binding"/>
    <property type="evidence" value="ECO:0007669"/>
    <property type="project" value="InterPro"/>
</dbReference>
<feature type="compositionally biased region" description="Low complexity" evidence="3">
    <location>
        <begin position="170"/>
        <end position="204"/>
    </location>
</feature>
<feature type="region of interest" description="Disordered" evidence="3">
    <location>
        <begin position="318"/>
        <end position="354"/>
    </location>
</feature>
<evidence type="ECO:0000313" key="6">
    <source>
        <dbReference type="EMBL" id="RWR93493.1"/>
    </source>
</evidence>
<name>A0A3S3R2P7_9MAGN</name>
<dbReference type="Gene3D" id="1.20.58.2220">
    <property type="entry name" value="Formin, FH2 domain"/>
    <property type="match status" value="1"/>
</dbReference>
<feature type="compositionally biased region" description="Low complexity" evidence="3">
    <location>
        <begin position="422"/>
        <end position="431"/>
    </location>
</feature>
<dbReference type="PROSITE" id="PS51444">
    <property type="entry name" value="FH2"/>
    <property type="match status" value="1"/>
</dbReference>
<evidence type="ECO:0000256" key="3">
    <source>
        <dbReference type="SAM" id="MobiDB-lite"/>
    </source>
</evidence>
<dbReference type="GO" id="GO:0045010">
    <property type="term" value="P:actin nucleation"/>
    <property type="evidence" value="ECO:0007669"/>
    <property type="project" value="InterPro"/>
</dbReference>
<feature type="domain" description="FH2" evidence="5">
    <location>
        <begin position="500"/>
        <end position="933"/>
    </location>
</feature>
<evidence type="ECO:0000256" key="1">
    <source>
        <dbReference type="ARBA" id="ARBA00025793"/>
    </source>
</evidence>
<evidence type="ECO:0000256" key="2">
    <source>
        <dbReference type="RuleBase" id="RU361260"/>
    </source>
</evidence>
<accession>A0A3S3R2P7</accession>
<feature type="region of interest" description="Disordered" evidence="3">
    <location>
        <begin position="918"/>
        <end position="961"/>
    </location>
</feature>
<feature type="region of interest" description="Disordered" evidence="3">
    <location>
        <begin position="367"/>
        <end position="502"/>
    </location>
</feature>
<sequence length="961" mass="104171">MDDARRVCVVFGFVFAVAVYGLLPRACLGRQKPVIGVSTENDGRVVEHFWILCTLELMQSKEAVKKSDIFLSEEMTIASNGMNLKGMSLTEDTMQKFITVLPLQMKNTFLDCLSKKNSQLHVSGDAYMSRNWFTRYLESLLGWLPSSRRNLSYQTSSTILATSALASAPAPAVEGPTSSAAPSPSPTPTSTQAPDGPAPTGTTPPFFPPDTPGSSLQPSASAHSDPVSAPTLPTKRGASKKAVLIAVVTTAAGTLLFVSMLFWFYKKCCRHNSFGDGQRDDRPLLGLSMRDFSIGSSPKSFGLGNPINKEKFQTLSYKTNPSQNGQVPSVEISHTTKESSIAKSSVAEENPSSGTVLETVKLWTEPSTASNNIHPPLPSPPPMKPPIRAGPPSSGPLPPPPMATGIRPGPPPPGLPPPPPTSTGIKPGPTRAGPPPPGPPPPPPVPTGIKPGSSPPPPPPPKSAFPPRPPQSNLNSSRASHSSPLGPNFPGTSSENVGTRGEMEAPKAKLKPFFWDKVLANPDHSMVWHQIRSGSFQFNEEMIESLFGYSSTNKIKADRKNELASNDSPSQYVQILDPKKSQNLSIFLRALNVTIEEVCDAVLEGNELPLELLQTLLKMAPTTEEERKLRLYSGELSQLSPAERFLKTLVEIPFAFKRIDALLFMCSLQEEVASIKESFATLEATCKELRSSRLFLKLLEAVLKTGNRMNDGTFRGGAQAFKLDTLLKLADVKGTDGKTTLLHFVVQEIIRSEGVRAARAARESGSISSVNSDDLVASSSPQEMGDHYRNLGLQAVAALDGELENVKKAAVLDADALTGAVTNLGHGLKKIKEFLNSEMRSVDKENGFHQMLKSFVEHADIDITWLLGEEKRIRTLVKNTTDYFHGNTSKDEGLRLFITVRDFLGMLDKACKEVREASRKAPKAPRIREAATVPPTPDPRQLLFPAIKDRRIDSSSSDDES</sequence>
<evidence type="ECO:0000259" key="5">
    <source>
        <dbReference type="PROSITE" id="PS51444"/>
    </source>
</evidence>
<gene>
    <name evidence="6" type="ORF">CKAN_02274600</name>
</gene>
<feature type="transmembrane region" description="Helical" evidence="4">
    <location>
        <begin position="6"/>
        <end position="23"/>
    </location>
</feature>
<feature type="compositionally biased region" description="Pro residues" evidence="3">
    <location>
        <begin position="432"/>
        <end position="446"/>
    </location>
</feature>
<dbReference type="PANTHER" id="PTHR23213">
    <property type="entry name" value="FORMIN-RELATED"/>
    <property type="match status" value="1"/>
</dbReference>
<comment type="similarity">
    <text evidence="1">Belongs to the formin-like family. Class-I subfamily.</text>
</comment>
<dbReference type="SUPFAM" id="SSF101447">
    <property type="entry name" value="Formin homology 2 domain (FH2 domain)"/>
    <property type="match status" value="1"/>
</dbReference>
<dbReference type="InterPro" id="IPR015425">
    <property type="entry name" value="FH2_Formin"/>
</dbReference>
<evidence type="ECO:0000256" key="4">
    <source>
        <dbReference type="SAM" id="Phobius"/>
    </source>
</evidence>
<feature type="compositionally biased region" description="Polar residues" evidence="3">
    <location>
        <begin position="213"/>
        <end position="222"/>
    </location>
</feature>
<proteinExistence type="inferred from homology"/>
<keyword evidence="7" id="KW-1185">Reference proteome</keyword>
<dbReference type="STRING" id="337451.A0A3S3R2P7"/>
<dbReference type="AlphaFoldDB" id="A0A3S3R2P7"/>
<dbReference type="PANTHER" id="PTHR23213:SF269">
    <property type="entry name" value="FORMIN-LIKE PROTEIN 5"/>
    <property type="match status" value="1"/>
</dbReference>
<feature type="compositionally biased region" description="Low complexity" evidence="3">
    <location>
        <begin position="471"/>
        <end position="483"/>
    </location>
</feature>
<protein>
    <recommendedName>
        <fullName evidence="2">Formin-like protein</fullName>
    </recommendedName>
</protein>
<feature type="compositionally biased region" description="Pro residues" evidence="3">
    <location>
        <begin position="453"/>
        <end position="470"/>
    </location>
</feature>
<dbReference type="Proteomes" id="UP000283530">
    <property type="component" value="Unassembled WGS sequence"/>
</dbReference>
<dbReference type="Pfam" id="PF02181">
    <property type="entry name" value="FH2"/>
    <property type="match status" value="1"/>
</dbReference>
<dbReference type="EMBL" id="QPKB01000010">
    <property type="protein sequence ID" value="RWR93493.1"/>
    <property type="molecule type" value="Genomic_DNA"/>
</dbReference>